<evidence type="ECO:0000256" key="4">
    <source>
        <dbReference type="ARBA" id="ARBA00023163"/>
    </source>
</evidence>
<name>A0A2A7B368_9FIRM</name>
<dbReference type="RefSeq" id="WP_097793273.1">
    <property type="nucleotide sequence ID" value="NZ_NOUV01000019.1"/>
</dbReference>
<dbReference type="CDD" id="cd01106">
    <property type="entry name" value="HTH_TipAL-Mta"/>
    <property type="match status" value="1"/>
</dbReference>
<sequence length="241" mass="27595">MMTVKEVSNLTGVSIRTLQYYDKIGLLHPAHRTQAGYRLYDDTALERLQQILLFRELEFSLEDIRKILKNPEFDREKALEQQITLLTLKKQHLEKLIALAEKIRTTGGNVMDFNAFDTQKIKEYAERAKREWGKTTEYQEFEAKNARRTQKESGSINEQLMGLVAAFGTLQTREPADSTVQAQVKKLQDFITENYYTCTKPILHQLGQMYGAGGEFTENINAVGGEGAAEFAQKAIEIYCR</sequence>
<keyword evidence="4" id="KW-0804">Transcription</keyword>
<organism evidence="6 7">
    <name type="scientific">Faecalibacterium prausnitzii</name>
    <dbReference type="NCBI Taxonomy" id="853"/>
    <lineage>
        <taxon>Bacteria</taxon>
        <taxon>Bacillati</taxon>
        <taxon>Bacillota</taxon>
        <taxon>Clostridia</taxon>
        <taxon>Eubacteriales</taxon>
        <taxon>Oscillospiraceae</taxon>
        <taxon>Faecalibacterium</taxon>
    </lineage>
</organism>
<dbReference type="PANTHER" id="PTHR30204">
    <property type="entry name" value="REDOX-CYCLING DRUG-SENSING TRANSCRIPTIONAL ACTIVATOR SOXR"/>
    <property type="match status" value="1"/>
</dbReference>
<feature type="domain" description="HTH merR-type" evidence="5">
    <location>
        <begin position="1"/>
        <end position="70"/>
    </location>
</feature>
<dbReference type="GO" id="GO:0003677">
    <property type="term" value="F:DNA binding"/>
    <property type="evidence" value="ECO:0007669"/>
    <property type="project" value="UniProtKB-KW"/>
</dbReference>
<dbReference type="SUPFAM" id="SSF46955">
    <property type="entry name" value="Putative DNA-binding domain"/>
    <property type="match status" value="1"/>
</dbReference>
<dbReference type="InterPro" id="IPR036244">
    <property type="entry name" value="TipA-like_antibiotic-bd"/>
</dbReference>
<evidence type="ECO:0000256" key="2">
    <source>
        <dbReference type="ARBA" id="ARBA00023125"/>
    </source>
</evidence>
<dbReference type="GO" id="GO:0003700">
    <property type="term" value="F:DNA-binding transcription factor activity"/>
    <property type="evidence" value="ECO:0007669"/>
    <property type="project" value="InterPro"/>
</dbReference>
<evidence type="ECO:0000256" key="1">
    <source>
        <dbReference type="ARBA" id="ARBA00023015"/>
    </source>
</evidence>
<dbReference type="InterPro" id="IPR047057">
    <property type="entry name" value="MerR_fam"/>
</dbReference>
<accession>A0A2A7B368</accession>
<comment type="caution">
    <text evidence="6">The sequence shown here is derived from an EMBL/GenBank/DDBJ whole genome shotgun (WGS) entry which is preliminary data.</text>
</comment>
<keyword evidence="2" id="KW-0238">DNA-binding</keyword>
<dbReference type="Gene3D" id="1.10.490.50">
    <property type="entry name" value="Antibiotic binding domain of TipA-like multidrug resistance regulators"/>
    <property type="match status" value="1"/>
</dbReference>
<dbReference type="SMART" id="SM00422">
    <property type="entry name" value="HTH_MERR"/>
    <property type="match status" value="1"/>
</dbReference>
<dbReference type="PRINTS" id="PR00040">
    <property type="entry name" value="HTHMERR"/>
</dbReference>
<reference evidence="6 7" key="1">
    <citation type="journal article" date="2017" name="Front. Microbiol.">
        <title>New Insights into the Diversity of the Genus Faecalibacterium.</title>
        <authorList>
            <person name="Benevides L."/>
            <person name="Burman S."/>
            <person name="Martin R."/>
            <person name="Robert V."/>
            <person name="Thomas M."/>
            <person name="Miquel S."/>
            <person name="Chain F."/>
            <person name="Sokol H."/>
            <person name="Bermudez-Humaran L.G."/>
            <person name="Morrison M."/>
            <person name="Langella P."/>
            <person name="Azevedo V.A."/>
            <person name="Chatel J.M."/>
            <person name="Soares S."/>
        </authorList>
    </citation>
    <scope>NUCLEOTIDE SEQUENCE [LARGE SCALE GENOMIC DNA]</scope>
    <source>
        <strain evidence="6 7">AHMP21</strain>
    </source>
</reference>
<dbReference type="PROSITE" id="PS50937">
    <property type="entry name" value="HTH_MERR_2"/>
    <property type="match status" value="1"/>
</dbReference>
<dbReference type="EMBL" id="NOUV01000019">
    <property type="protein sequence ID" value="PDX85825.1"/>
    <property type="molecule type" value="Genomic_DNA"/>
</dbReference>
<gene>
    <name evidence="6" type="ORF">CHR60_12420</name>
</gene>
<dbReference type="PANTHER" id="PTHR30204:SF90">
    <property type="entry name" value="HTH-TYPE TRANSCRIPTIONAL ACTIVATOR MTA"/>
    <property type="match status" value="1"/>
</dbReference>
<dbReference type="Pfam" id="PF07739">
    <property type="entry name" value="TipAS"/>
    <property type="match status" value="1"/>
</dbReference>
<evidence type="ECO:0000259" key="5">
    <source>
        <dbReference type="PROSITE" id="PS50937"/>
    </source>
</evidence>
<protein>
    <submittedName>
        <fullName evidence="6">MerR family transcriptional regulator</fullName>
    </submittedName>
</protein>
<dbReference type="Proteomes" id="UP000220904">
    <property type="component" value="Unassembled WGS sequence"/>
</dbReference>
<dbReference type="InterPro" id="IPR000551">
    <property type="entry name" value="MerR-type_HTH_dom"/>
</dbReference>
<keyword evidence="1" id="KW-0805">Transcription regulation</keyword>
<dbReference type="Pfam" id="PF13411">
    <property type="entry name" value="MerR_1"/>
    <property type="match status" value="1"/>
</dbReference>
<keyword evidence="3" id="KW-0010">Activator</keyword>
<evidence type="ECO:0000313" key="6">
    <source>
        <dbReference type="EMBL" id="PDX85825.1"/>
    </source>
</evidence>
<proteinExistence type="predicted"/>
<evidence type="ECO:0000256" key="3">
    <source>
        <dbReference type="ARBA" id="ARBA00023159"/>
    </source>
</evidence>
<evidence type="ECO:0000313" key="7">
    <source>
        <dbReference type="Proteomes" id="UP000220904"/>
    </source>
</evidence>
<dbReference type="InterPro" id="IPR012925">
    <property type="entry name" value="TipAS_dom"/>
</dbReference>
<dbReference type="SUPFAM" id="SSF89082">
    <property type="entry name" value="Antibiotic binding domain of TipA-like multidrug resistance regulators"/>
    <property type="match status" value="1"/>
</dbReference>
<dbReference type="OrthoDB" id="9814833at2"/>
<dbReference type="InterPro" id="IPR009061">
    <property type="entry name" value="DNA-bd_dom_put_sf"/>
</dbReference>
<dbReference type="AlphaFoldDB" id="A0A2A7B368"/>
<dbReference type="Gene3D" id="1.10.1660.10">
    <property type="match status" value="1"/>
</dbReference>